<proteinExistence type="predicted"/>
<keyword evidence="2" id="KW-1185">Reference proteome</keyword>
<comment type="caution">
    <text evidence="1">The sequence shown here is derived from an EMBL/GenBank/DDBJ whole genome shotgun (WGS) entry which is preliminary data.</text>
</comment>
<protein>
    <submittedName>
        <fullName evidence="1">BURP domain-containing protein 3-like</fullName>
    </submittedName>
</protein>
<dbReference type="Proteomes" id="UP000327157">
    <property type="component" value="Chromosome 2"/>
</dbReference>
<dbReference type="EMBL" id="SMOL01000157">
    <property type="protein sequence ID" value="KAB2626825.1"/>
    <property type="molecule type" value="Genomic_DNA"/>
</dbReference>
<evidence type="ECO:0000313" key="2">
    <source>
        <dbReference type="Proteomes" id="UP000327157"/>
    </source>
</evidence>
<evidence type="ECO:0000313" key="1">
    <source>
        <dbReference type="EMBL" id="KAB2626825.1"/>
    </source>
</evidence>
<sequence length="116" mass="13238">MAVHKSAGMMVSWNDGFLRWWTHGMDKICKYVIYLIKDACAFAATSEWTSAKVNWPFEIVCTNLERGRKHTAWTKGAEITWNDGMKWISAMMAARSGHDLQVCGLFNQDACGFLQR</sequence>
<dbReference type="AlphaFoldDB" id="A0A5N5HG36"/>
<reference evidence="1 2" key="1">
    <citation type="submission" date="2019-09" db="EMBL/GenBank/DDBJ databases">
        <authorList>
            <person name="Ou C."/>
        </authorList>
    </citation>
    <scope>NUCLEOTIDE SEQUENCE [LARGE SCALE GENOMIC DNA]</scope>
    <source>
        <strain evidence="1">S2</strain>
        <tissue evidence="1">Leaf</tissue>
    </source>
</reference>
<name>A0A5N5HG36_9ROSA</name>
<accession>A0A5N5HG36</accession>
<reference evidence="2" key="2">
    <citation type="submission" date="2019-10" db="EMBL/GenBank/DDBJ databases">
        <title>A de novo genome assembly of a pear dwarfing rootstock.</title>
        <authorList>
            <person name="Wang F."/>
            <person name="Wang J."/>
            <person name="Li S."/>
            <person name="Zhang Y."/>
            <person name="Fang M."/>
            <person name="Ma L."/>
            <person name="Zhao Y."/>
            <person name="Jiang S."/>
        </authorList>
    </citation>
    <scope>NUCLEOTIDE SEQUENCE [LARGE SCALE GENOMIC DNA]</scope>
</reference>
<gene>
    <name evidence="1" type="ORF">D8674_020443</name>
</gene>
<organism evidence="1 2">
    <name type="scientific">Pyrus ussuriensis x Pyrus communis</name>
    <dbReference type="NCBI Taxonomy" id="2448454"/>
    <lineage>
        <taxon>Eukaryota</taxon>
        <taxon>Viridiplantae</taxon>
        <taxon>Streptophyta</taxon>
        <taxon>Embryophyta</taxon>
        <taxon>Tracheophyta</taxon>
        <taxon>Spermatophyta</taxon>
        <taxon>Magnoliopsida</taxon>
        <taxon>eudicotyledons</taxon>
        <taxon>Gunneridae</taxon>
        <taxon>Pentapetalae</taxon>
        <taxon>rosids</taxon>
        <taxon>fabids</taxon>
        <taxon>Rosales</taxon>
        <taxon>Rosaceae</taxon>
        <taxon>Amygdaloideae</taxon>
        <taxon>Maleae</taxon>
        <taxon>Pyrus</taxon>
    </lineage>
</organism>
<reference evidence="1 2" key="3">
    <citation type="submission" date="2019-11" db="EMBL/GenBank/DDBJ databases">
        <title>A de novo genome assembly of a pear dwarfing rootstock.</title>
        <authorList>
            <person name="Wang F."/>
            <person name="Wang J."/>
            <person name="Li S."/>
            <person name="Zhang Y."/>
            <person name="Fang M."/>
            <person name="Ma L."/>
            <person name="Zhao Y."/>
            <person name="Jiang S."/>
        </authorList>
    </citation>
    <scope>NUCLEOTIDE SEQUENCE [LARGE SCALE GENOMIC DNA]</scope>
    <source>
        <strain evidence="1">S2</strain>
        <tissue evidence="1">Leaf</tissue>
    </source>
</reference>